<dbReference type="SUPFAM" id="SSF53850">
    <property type="entry name" value="Periplasmic binding protein-like II"/>
    <property type="match status" value="1"/>
</dbReference>
<feature type="domain" description="HTH lysR-type" evidence="5">
    <location>
        <begin position="1"/>
        <end position="59"/>
    </location>
</feature>
<name>A0A2U8FU49_9BURK</name>
<protein>
    <submittedName>
        <fullName evidence="6">LysR family transcriptional regulator</fullName>
    </submittedName>
</protein>
<dbReference type="PANTHER" id="PTHR30537:SF72">
    <property type="entry name" value="LYSR FAMILY TRANSCRIPTIONAL REGULATOR"/>
    <property type="match status" value="1"/>
</dbReference>
<dbReference type="Proteomes" id="UP000244892">
    <property type="component" value="Chromosome"/>
</dbReference>
<dbReference type="InterPro" id="IPR036390">
    <property type="entry name" value="WH_DNA-bd_sf"/>
</dbReference>
<dbReference type="SUPFAM" id="SSF46785">
    <property type="entry name" value="Winged helix' DNA-binding domain"/>
    <property type="match status" value="1"/>
</dbReference>
<dbReference type="Gene3D" id="3.40.190.290">
    <property type="match status" value="1"/>
</dbReference>
<dbReference type="AlphaFoldDB" id="A0A2U8FU49"/>
<evidence type="ECO:0000256" key="4">
    <source>
        <dbReference type="ARBA" id="ARBA00023163"/>
    </source>
</evidence>
<dbReference type="Pfam" id="PF03466">
    <property type="entry name" value="LysR_substrate"/>
    <property type="match status" value="1"/>
</dbReference>
<evidence type="ECO:0000256" key="1">
    <source>
        <dbReference type="ARBA" id="ARBA00009437"/>
    </source>
</evidence>
<dbReference type="EMBL" id="CP029210">
    <property type="protein sequence ID" value="AWI54589.1"/>
    <property type="molecule type" value="Genomic_DNA"/>
</dbReference>
<keyword evidence="4" id="KW-0804">Transcription</keyword>
<keyword evidence="2" id="KW-0805">Transcription regulation</keyword>
<keyword evidence="7" id="KW-1185">Reference proteome</keyword>
<organism evidence="6 7">
    <name type="scientific">Aquabacterium olei</name>
    <dbReference type="NCBI Taxonomy" id="1296669"/>
    <lineage>
        <taxon>Bacteria</taxon>
        <taxon>Pseudomonadati</taxon>
        <taxon>Pseudomonadota</taxon>
        <taxon>Betaproteobacteria</taxon>
        <taxon>Burkholderiales</taxon>
        <taxon>Aquabacterium</taxon>
    </lineage>
</organism>
<dbReference type="RefSeq" id="WP_109037583.1">
    <property type="nucleotide sequence ID" value="NZ_CP029210.1"/>
</dbReference>
<dbReference type="InterPro" id="IPR005119">
    <property type="entry name" value="LysR_subst-bd"/>
</dbReference>
<dbReference type="Pfam" id="PF00126">
    <property type="entry name" value="HTH_1"/>
    <property type="match status" value="1"/>
</dbReference>
<gene>
    <name evidence="6" type="ORF">DEH84_15040</name>
</gene>
<dbReference type="GO" id="GO:0006351">
    <property type="term" value="P:DNA-templated transcription"/>
    <property type="evidence" value="ECO:0007669"/>
    <property type="project" value="TreeGrafter"/>
</dbReference>
<dbReference type="GO" id="GO:0003700">
    <property type="term" value="F:DNA-binding transcription factor activity"/>
    <property type="evidence" value="ECO:0007669"/>
    <property type="project" value="InterPro"/>
</dbReference>
<accession>A0A2U8FU49</accession>
<evidence type="ECO:0000313" key="7">
    <source>
        <dbReference type="Proteomes" id="UP000244892"/>
    </source>
</evidence>
<proteinExistence type="inferred from homology"/>
<dbReference type="OrthoDB" id="9076738at2"/>
<dbReference type="KEGG" id="aon:DEH84_15040"/>
<keyword evidence="3" id="KW-0238">DNA-binding</keyword>
<evidence type="ECO:0000256" key="3">
    <source>
        <dbReference type="ARBA" id="ARBA00023125"/>
    </source>
</evidence>
<evidence type="ECO:0000259" key="5">
    <source>
        <dbReference type="PROSITE" id="PS50931"/>
    </source>
</evidence>
<dbReference type="InterPro" id="IPR036388">
    <property type="entry name" value="WH-like_DNA-bd_sf"/>
</dbReference>
<dbReference type="FunFam" id="1.10.10.10:FF:000001">
    <property type="entry name" value="LysR family transcriptional regulator"/>
    <property type="match status" value="1"/>
</dbReference>
<reference evidence="6 7" key="1">
    <citation type="submission" date="2018-05" db="EMBL/GenBank/DDBJ databases">
        <title>complete genome sequence of Aquabacterium olei NBRC 110486.</title>
        <authorList>
            <person name="Tang B."/>
            <person name="Chang J."/>
            <person name="Zhang L."/>
            <person name="Yang H."/>
        </authorList>
    </citation>
    <scope>NUCLEOTIDE SEQUENCE [LARGE SCALE GENOMIC DNA]</scope>
    <source>
        <strain evidence="6 7">NBRC 110486</strain>
    </source>
</reference>
<dbReference type="CDD" id="cd08472">
    <property type="entry name" value="PBP2_CrgA_like_3"/>
    <property type="match status" value="1"/>
</dbReference>
<dbReference type="GO" id="GO:0043565">
    <property type="term" value="F:sequence-specific DNA binding"/>
    <property type="evidence" value="ECO:0007669"/>
    <property type="project" value="TreeGrafter"/>
</dbReference>
<dbReference type="InterPro" id="IPR058163">
    <property type="entry name" value="LysR-type_TF_proteobact-type"/>
</dbReference>
<sequence length="304" mass="33334">MDRFQAMQLFVRIVNLGSFTKAAAELDIPRATATQTIKQLEARLGVRLLARTTRHVAATEEGVAYHQRCTAILADLERAEHAFTESALKPQGKLRIDLSGTLWRHVLAPMLPEFCERHPRITVDVSVQDRRVDLVKEGVDCALRIGTLQDSSLVGRRLTDLPQLTCASAGYVARHGRPGSPDELAAHRMVAYVSASSGKALPLEFQVEGRLASLTLASTVAVRNGDAYVAAGEAGFGLIQVPYYHVQRQLEAGTLVELLPRFRPPSLPLSVLYPAQRHLPLRVRVFVDWLSARMAVTPGASTCT</sequence>
<dbReference type="Gene3D" id="1.10.10.10">
    <property type="entry name" value="Winged helix-like DNA-binding domain superfamily/Winged helix DNA-binding domain"/>
    <property type="match status" value="1"/>
</dbReference>
<dbReference type="PROSITE" id="PS50931">
    <property type="entry name" value="HTH_LYSR"/>
    <property type="match status" value="1"/>
</dbReference>
<evidence type="ECO:0000256" key="2">
    <source>
        <dbReference type="ARBA" id="ARBA00023015"/>
    </source>
</evidence>
<dbReference type="PANTHER" id="PTHR30537">
    <property type="entry name" value="HTH-TYPE TRANSCRIPTIONAL REGULATOR"/>
    <property type="match status" value="1"/>
</dbReference>
<evidence type="ECO:0000313" key="6">
    <source>
        <dbReference type="EMBL" id="AWI54589.1"/>
    </source>
</evidence>
<dbReference type="InterPro" id="IPR000847">
    <property type="entry name" value="LysR_HTH_N"/>
</dbReference>
<dbReference type="FunFam" id="3.40.190.290:FF:000001">
    <property type="entry name" value="Transcriptional regulator, LysR family"/>
    <property type="match status" value="1"/>
</dbReference>
<comment type="similarity">
    <text evidence="1">Belongs to the LysR transcriptional regulatory family.</text>
</comment>